<evidence type="ECO:0000256" key="1">
    <source>
        <dbReference type="SAM" id="Coils"/>
    </source>
</evidence>
<feature type="coiled-coil region" evidence="1">
    <location>
        <begin position="33"/>
        <end position="67"/>
    </location>
</feature>
<evidence type="ECO:0000313" key="2">
    <source>
        <dbReference type="Proteomes" id="UP000046395"/>
    </source>
</evidence>
<dbReference type="Proteomes" id="UP000046395">
    <property type="component" value="Unassembled WGS sequence"/>
</dbReference>
<keyword evidence="2" id="KW-1185">Reference proteome</keyword>
<accession>A0A5S6QP11</accession>
<dbReference type="STRING" id="70415.A0A5S6QP11"/>
<keyword evidence="1" id="KW-0175">Coiled coil</keyword>
<dbReference type="AlphaFoldDB" id="A0A5S6QP11"/>
<evidence type="ECO:0000313" key="3">
    <source>
        <dbReference type="WBParaSite" id="TMUE_2000008923.1"/>
    </source>
</evidence>
<name>A0A5S6QP11_TRIMR</name>
<dbReference type="WBParaSite" id="TMUE_2000008923.1">
    <property type="protein sequence ID" value="TMUE_2000008923.1"/>
    <property type="gene ID" value="WBGene00285420"/>
</dbReference>
<sequence>MNAEVDRSELSSDVAASSERTYAVKYDLLLKEYKRTEQMTMRIQNRLRNTEAQIDELVKLKRSLIQRLLGYGDRFMDVCLEIPDLEPGAMVEDEIIDKVADVHFANSTGSAAKRQRSEKSAATSKKLSIASASSVILKEFAADDGCCNWKPYEHQHCLCVQ</sequence>
<protein>
    <submittedName>
        <fullName evidence="3">Uncharacterized protein</fullName>
    </submittedName>
</protein>
<reference evidence="3" key="1">
    <citation type="submission" date="2019-12" db="UniProtKB">
        <authorList>
            <consortium name="WormBaseParasite"/>
        </authorList>
    </citation>
    <scope>IDENTIFICATION</scope>
</reference>
<proteinExistence type="predicted"/>
<organism evidence="2 3">
    <name type="scientific">Trichuris muris</name>
    <name type="common">Mouse whipworm</name>
    <dbReference type="NCBI Taxonomy" id="70415"/>
    <lineage>
        <taxon>Eukaryota</taxon>
        <taxon>Metazoa</taxon>
        <taxon>Ecdysozoa</taxon>
        <taxon>Nematoda</taxon>
        <taxon>Enoplea</taxon>
        <taxon>Dorylaimia</taxon>
        <taxon>Trichinellida</taxon>
        <taxon>Trichuridae</taxon>
        <taxon>Trichuris</taxon>
    </lineage>
</organism>